<evidence type="ECO:0000256" key="3">
    <source>
        <dbReference type="ARBA" id="ARBA00022842"/>
    </source>
</evidence>
<dbReference type="PROSITE" id="PS51462">
    <property type="entry name" value="NUDIX"/>
    <property type="match status" value="1"/>
</dbReference>
<comment type="cofactor">
    <cofactor evidence="1">
        <name>Mg(2+)</name>
        <dbReference type="ChEBI" id="CHEBI:18420"/>
    </cofactor>
</comment>
<keyword evidence="2 6" id="KW-0378">Hydrolase</keyword>
<gene>
    <name evidence="6" type="ORF">ABT211_30675</name>
</gene>
<evidence type="ECO:0000259" key="5">
    <source>
        <dbReference type="PROSITE" id="PS51462"/>
    </source>
</evidence>
<dbReference type="EC" id="3.6.-.-" evidence="6"/>
<sequence length="170" mass="18865">MNDAPRPGDPGRNAYLAEGNAKQARKRAAADALVRDGDGRLLLVNPTYKDGWDLPGGMAEANEPPDAALRRELREELSLDITSLRFLCVDWVEPHGPWDDYLGFVFDAGVLSPEQAAKLKPCDEEISEHGFFDVTEALRLLPDRQRARAQQALKVLDDGIPRYLRNGVPC</sequence>
<protein>
    <submittedName>
        <fullName evidence="6">NUDIX hydrolase</fullName>
        <ecNumber evidence="6">3.6.-.-</ecNumber>
    </submittedName>
</protein>
<comment type="caution">
    <text evidence="6">The sequence shown here is derived from an EMBL/GenBank/DDBJ whole genome shotgun (WGS) entry which is preliminary data.</text>
</comment>
<dbReference type="PANTHER" id="PTHR43046:SF12">
    <property type="entry name" value="GDP-MANNOSE MANNOSYL HYDROLASE"/>
    <property type="match status" value="1"/>
</dbReference>
<keyword evidence="3" id="KW-0460">Magnesium</keyword>
<evidence type="ECO:0000256" key="2">
    <source>
        <dbReference type="ARBA" id="ARBA00022801"/>
    </source>
</evidence>
<dbReference type="EMBL" id="JBEOZM010000017">
    <property type="protein sequence ID" value="MER6271624.1"/>
    <property type="molecule type" value="Genomic_DNA"/>
</dbReference>
<feature type="region of interest" description="Disordered" evidence="4">
    <location>
        <begin position="1"/>
        <end position="22"/>
    </location>
</feature>
<feature type="domain" description="Nudix hydrolase" evidence="5">
    <location>
        <begin position="24"/>
        <end position="154"/>
    </location>
</feature>
<dbReference type="Pfam" id="PF00293">
    <property type="entry name" value="NUDIX"/>
    <property type="match status" value="1"/>
</dbReference>
<dbReference type="RefSeq" id="WP_148013093.1">
    <property type="nucleotide sequence ID" value="NZ_JBEOZM010000017.1"/>
</dbReference>
<dbReference type="Gene3D" id="3.90.79.10">
    <property type="entry name" value="Nucleoside Triphosphate Pyrophosphohydrolase"/>
    <property type="match status" value="1"/>
</dbReference>
<evidence type="ECO:0000313" key="6">
    <source>
        <dbReference type="EMBL" id="MER6271624.1"/>
    </source>
</evidence>
<accession>A0ABV1TPM6</accession>
<dbReference type="Proteomes" id="UP001490365">
    <property type="component" value="Unassembled WGS sequence"/>
</dbReference>
<dbReference type="CDD" id="cd18876">
    <property type="entry name" value="NUDIX_Hydrolase"/>
    <property type="match status" value="1"/>
</dbReference>
<evidence type="ECO:0000256" key="1">
    <source>
        <dbReference type="ARBA" id="ARBA00001946"/>
    </source>
</evidence>
<evidence type="ECO:0000256" key="4">
    <source>
        <dbReference type="SAM" id="MobiDB-lite"/>
    </source>
</evidence>
<reference evidence="6 7" key="1">
    <citation type="submission" date="2024-06" db="EMBL/GenBank/DDBJ databases">
        <title>The Natural Products Discovery Center: Release of the First 8490 Sequenced Strains for Exploring Actinobacteria Biosynthetic Diversity.</title>
        <authorList>
            <person name="Kalkreuter E."/>
            <person name="Kautsar S.A."/>
            <person name="Yang D."/>
            <person name="Bader C.D."/>
            <person name="Teijaro C.N."/>
            <person name="Fluegel L."/>
            <person name="Davis C.M."/>
            <person name="Simpson J.R."/>
            <person name="Lauterbach L."/>
            <person name="Steele A.D."/>
            <person name="Gui C."/>
            <person name="Meng S."/>
            <person name="Li G."/>
            <person name="Viehrig K."/>
            <person name="Ye F."/>
            <person name="Su P."/>
            <person name="Kiefer A.F."/>
            <person name="Nichols A."/>
            <person name="Cepeda A.J."/>
            <person name="Yan W."/>
            <person name="Fan B."/>
            <person name="Jiang Y."/>
            <person name="Adhikari A."/>
            <person name="Zheng C.-J."/>
            <person name="Schuster L."/>
            <person name="Cowan T.M."/>
            <person name="Smanski M.J."/>
            <person name="Chevrette M.G."/>
            <person name="De Carvalho L.P.S."/>
            <person name="Shen B."/>
        </authorList>
    </citation>
    <scope>NUCLEOTIDE SEQUENCE [LARGE SCALE GENOMIC DNA]</scope>
    <source>
        <strain evidence="6 7">NPDC001694</strain>
    </source>
</reference>
<proteinExistence type="predicted"/>
<dbReference type="PANTHER" id="PTHR43046">
    <property type="entry name" value="GDP-MANNOSE MANNOSYL HYDROLASE"/>
    <property type="match status" value="1"/>
</dbReference>
<dbReference type="GO" id="GO:0016787">
    <property type="term" value="F:hydrolase activity"/>
    <property type="evidence" value="ECO:0007669"/>
    <property type="project" value="UniProtKB-KW"/>
</dbReference>
<name>A0ABV1TPM6_9ACTN</name>
<keyword evidence="7" id="KW-1185">Reference proteome</keyword>
<dbReference type="SUPFAM" id="SSF55811">
    <property type="entry name" value="Nudix"/>
    <property type="match status" value="1"/>
</dbReference>
<dbReference type="InterPro" id="IPR015797">
    <property type="entry name" value="NUDIX_hydrolase-like_dom_sf"/>
</dbReference>
<organism evidence="6 7">
    <name type="scientific">Streptomyces sp. 900105755</name>
    <dbReference type="NCBI Taxonomy" id="3154389"/>
    <lineage>
        <taxon>Bacteria</taxon>
        <taxon>Bacillati</taxon>
        <taxon>Actinomycetota</taxon>
        <taxon>Actinomycetes</taxon>
        <taxon>Kitasatosporales</taxon>
        <taxon>Streptomycetaceae</taxon>
        <taxon>Streptomyces</taxon>
    </lineage>
</organism>
<evidence type="ECO:0000313" key="7">
    <source>
        <dbReference type="Proteomes" id="UP001490365"/>
    </source>
</evidence>
<dbReference type="InterPro" id="IPR000086">
    <property type="entry name" value="NUDIX_hydrolase_dom"/>
</dbReference>